<dbReference type="OrthoDB" id="9761935at2"/>
<gene>
    <name evidence="2" type="ORF">CBZ_04470</name>
</gene>
<dbReference type="EMBL" id="BIMR01000021">
    <property type="protein sequence ID" value="GCE75391.1"/>
    <property type="molecule type" value="Genomic_DNA"/>
</dbReference>
<dbReference type="SUPFAM" id="SSF48452">
    <property type="entry name" value="TPR-like"/>
    <property type="match status" value="1"/>
</dbReference>
<dbReference type="Proteomes" id="UP000289954">
    <property type="component" value="Unassembled WGS sequence"/>
</dbReference>
<dbReference type="Pfam" id="PF12770">
    <property type="entry name" value="CHAT"/>
    <property type="match status" value="1"/>
</dbReference>
<dbReference type="InterPro" id="IPR024983">
    <property type="entry name" value="CHAT_dom"/>
</dbReference>
<dbReference type="AlphaFoldDB" id="A0A402DMP3"/>
<sequence length="870" mass="92559">MSDLGGPAAAGPPGVDVLADALARAETENAEGRPTRARRRLRPLLHDLEALPASRDVARLRARALVELAKADFETRGVPGAALDELDAMLVEHEQDPSAGWSGLPPAVAGLRGLLALRAGRQHEALHWLDEAVASIDDADPIDACRVLLNRGVLHTDMHHVALSRADYAECARRARRAGFELLTFKAEHNLGYLDFVAGDLPEALARMEAAARILPGPSRPTALMDRARVLLEAGLVGVADQTLAEAAELFEQHRRVRDVAECELARAECALLRGDVAAAGRFAASAARRFRRRREDAWVVRAALLGLQVDAVAYAQARQDDPRTRTLWAGLSRRAGRLEAMCRATGRTAWEVGAAYVRIESDLARGALDDPDGLLEQLGTVRGSDPIAVRLHGRWIRAKLALAAGDRARAARFVHAGQRDLALHRSRFGSLDLRTAGAVHGRALATLDVELALATGRPTAVLDAGERVRAVIGGTPRVSPPSDPDSAALLSQLRRLIDDSRGVIGRASADPVRAKAVREAQRLKHEILARSWHERGQAGDDRPGRAADVRRVLAERPGSVLVDIGVHRGELLAVAASAHGMALHRLGRAADVAEVVRRVHADLEVTANPLVPAELREVAHRSLAHGTAALESRLAPLVEVPGELVVVATGWLAALPWSMLAPRAGRPTVVAPSVHHWVRYAGTAPAHPERVTAAAGPGLRHADDEVREVGSLWSGGEVLVADDATVARTIEVLGSPGLVHLAAHGRHEPDNPLFSSLRMADGPLFAHELDAGSQTPDLVVLSSCEVGRASVRAGGEALGMASVLLRRGVGCVVAAIAPIPDETAMRVMTRMHALLREGDPVAQAVATAMAEDARRTGVVAPLMCFGAPV</sequence>
<protein>
    <submittedName>
        <fullName evidence="2">CHAT domain-containing protein</fullName>
    </submittedName>
</protein>
<evidence type="ECO:0000313" key="2">
    <source>
        <dbReference type="EMBL" id="GCE75391.1"/>
    </source>
</evidence>
<organism evidence="2 3">
    <name type="scientific">Cellulomonas biazotea</name>
    <dbReference type="NCBI Taxonomy" id="1709"/>
    <lineage>
        <taxon>Bacteria</taxon>
        <taxon>Bacillati</taxon>
        <taxon>Actinomycetota</taxon>
        <taxon>Actinomycetes</taxon>
        <taxon>Micrococcales</taxon>
        <taxon>Cellulomonadaceae</taxon>
        <taxon>Cellulomonas</taxon>
    </lineage>
</organism>
<reference evidence="2 3" key="1">
    <citation type="submission" date="2019-01" db="EMBL/GenBank/DDBJ databases">
        <title>Draft genome sequence of Cellulomonas takizawaensis strain TKZ-21.</title>
        <authorList>
            <person name="Yamamura H."/>
            <person name="Hayashi T."/>
            <person name="Hamada M."/>
            <person name="Serisawa Y."/>
            <person name="Matsuyama K."/>
            <person name="Nakagawa Y."/>
            <person name="Otoguro M."/>
            <person name="Yanagida F."/>
            <person name="Hayakawa M."/>
        </authorList>
    </citation>
    <scope>NUCLEOTIDE SEQUENCE [LARGE SCALE GENOMIC DNA]</scope>
    <source>
        <strain evidence="2 3">NBRC12680</strain>
    </source>
</reference>
<accession>A0A402DMP3</accession>
<keyword evidence="3" id="KW-1185">Reference proteome</keyword>
<evidence type="ECO:0000313" key="3">
    <source>
        <dbReference type="Proteomes" id="UP000289954"/>
    </source>
</evidence>
<evidence type="ECO:0000259" key="1">
    <source>
        <dbReference type="Pfam" id="PF12770"/>
    </source>
</evidence>
<comment type="caution">
    <text evidence="2">The sequence shown here is derived from an EMBL/GenBank/DDBJ whole genome shotgun (WGS) entry which is preliminary data.</text>
</comment>
<dbReference type="InterPro" id="IPR011990">
    <property type="entry name" value="TPR-like_helical_dom_sf"/>
</dbReference>
<dbReference type="RefSeq" id="WP_130779996.1">
    <property type="nucleotide sequence ID" value="NZ_BIMR01000021.1"/>
</dbReference>
<dbReference type="Gene3D" id="1.25.40.10">
    <property type="entry name" value="Tetratricopeptide repeat domain"/>
    <property type="match status" value="1"/>
</dbReference>
<proteinExistence type="predicted"/>
<feature type="domain" description="CHAT" evidence="1">
    <location>
        <begin position="640"/>
        <end position="851"/>
    </location>
</feature>
<name>A0A402DMP3_9CELL</name>